<evidence type="ECO:0000313" key="2">
    <source>
        <dbReference type="Proteomes" id="UP000887574"/>
    </source>
</evidence>
<dbReference type="Gene3D" id="1.10.10.60">
    <property type="entry name" value="Homeodomain-like"/>
    <property type="match status" value="1"/>
</dbReference>
<dbReference type="Proteomes" id="UP000887574">
    <property type="component" value="Unplaced"/>
</dbReference>
<name>A0A915DFJ6_9BILA</name>
<feature type="transmembrane region" description="Helical" evidence="1">
    <location>
        <begin position="42"/>
        <end position="60"/>
    </location>
</feature>
<protein>
    <submittedName>
        <fullName evidence="3">HTH psq-type domain-containing protein</fullName>
    </submittedName>
</protein>
<dbReference type="GO" id="GO:0043565">
    <property type="term" value="F:sequence-specific DNA binding"/>
    <property type="evidence" value="ECO:0007669"/>
    <property type="project" value="InterPro"/>
</dbReference>
<evidence type="ECO:0000313" key="3">
    <source>
        <dbReference type="WBParaSite" id="jg18711"/>
    </source>
</evidence>
<organism evidence="2 3">
    <name type="scientific">Ditylenchus dipsaci</name>
    <dbReference type="NCBI Taxonomy" id="166011"/>
    <lineage>
        <taxon>Eukaryota</taxon>
        <taxon>Metazoa</taxon>
        <taxon>Ecdysozoa</taxon>
        <taxon>Nematoda</taxon>
        <taxon>Chromadorea</taxon>
        <taxon>Rhabditida</taxon>
        <taxon>Tylenchina</taxon>
        <taxon>Tylenchomorpha</taxon>
        <taxon>Sphaerularioidea</taxon>
        <taxon>Anguinidae</taxon>
        <taxon>Anguininae</taxon>
        <taxon>Ditylenchus</taxon>
    </lineage>
</organism>
<reference evidence="3" key="1">
    <citation type="submission" date="2022-11" db="UniProtKB">
        <authorList>
            <consortium name="WormBaseParasite"/>
        </authorList>
    </citation>
    <scope>IDENTIFICATION</scope>
</reference>
<accession>A0A915DFJ6</accession>
<sequence length="313" mass="36128">MDPPATKQQLQRQFQAEERAHQLHLHHSHHCLLGRLHLLSGMKLLIFVGMLAIIGILVLESLYFRKAIFVLLIPTFVTISTVVAILKQSHQLVWPIIGISFFHMFLATYAFLIFSYYFFFKPLYIIMVLNWAFDSSNSESEVEELQLHHDEGAPVNRKRKRNNEAATKLEAIMWAYANSIRSAARKFKVTRSVVQRWMKQENELNCQVNTMARGSERKRLDGGWRPFHSVFSLFQLPTYTATTPPPQMGNKGVGGYISSSKMLNEPPIVLISSNNNRASNTWLEQQIEQADALLSQKAVDWLFELNHEKDQWI</sequence>
<keyword evidence="1" id="KW-0472">Membrane</keyword>
<dbReference type="AlphaFoldDB" id="A0A915DFJ6"/>
<dbReference type="InterPro" id="IPR010921">
    <property type="entry name" value="Trp_repressor/repl_initiator"/>
</dbReference>
<proteinExistence type="predicted"/>
<dbReference type="WBParaSite" id="jg18711">
    <property type="protein sequence ID" value="jg18711"/>
    <property type="gene ID" value="jg18711"/>
</dbReference>
<keyword evidence="2" id="KW-1185">Reference proteome</keyword>
<dbReference type="SUPFAM" id="SSF48295">
    <property type="entry name" value="TrpR-like"/>
    <property type="match status" value="1"/>
</dbReference>
<feature type="transmembrane region" description="Helical" evidence="1">
    <location>
        <begin position="67"/>
        <end position="86"/>
    </location>
</feature>
<keyword evidence="1" id="KW-0812">Transmembrane</keyword>
<evidence type="ECO:0000256" key="1">
    <source>
        <dbReference type="SAM" id="Phobius"/>
    </source>
</evidence>
<keyword evidence="1" id="KW-1133">Transmembrane helix</keyword>
<feature type="transmembrane region" description="Helical" evidence="1">
    <location>
        <begin position="92"/>
        <end position="119"/>
    </location>
</feature>